<sequence length="156" mass="15973">MTYPGQPEPPGQPQSPAWQDPTAPASYPPHQLGPAPQPYSGDAPQTTPYPAYAPPPAPYPVAGYQSPYGTPIGAAAPTNGLAIASLVVAILGFGFIGAIMGHVARRQIAERGEQGDGLALAGIIVGWATTAIWVLCCGGYAIFVAGMFGTTFASTY</sequence>
<dbReference type="Proteomes" id="UP001500655">
    <property type="component" value="Unassembled WGS sequence"/>
</dbReference>
<feature type="transmembrane region" description="Helical" evidence="2">
    <location>
        <begin position="117"/>
        <end position="143"/>
    </location>
</feature>
<keyword evidence="2" id="KW-0472">Membrane</keyword>
<dbReference type="InterPro" id="IPR025241">
    <property type="entry name" value="DUF4190"/>
</dbReference>
<accession>A0ABP4X9F8</accession>
<organism evidence="4 5">
    <name type="scientific">Luedemannella helvata</name>
    <dbReference type="NCBI Taxonomy" id="349315"/>
    <lineage>
        <taxon>Bacteria</taxon>
        <taxon>Bacillati</taxon>
        <taxon>Actinomycetota</taxon>
        <taxon>Actinomycetes</taxon>
        <taxon>Micromonosporales</taxon>
        <taxon>Micromonosporaceae</taxon>
        <taxon>Luedemannella</taxon>
    </lineage>
</organism>
<protein>
    <recommendedName>
        <fullName evidence="3">DUF4190 domain-containing protein</fullName>
    </recommendedName>
</protein>
<reference evidence="5" key="1">
    <citation type="journal article" date="2019" name="Int. J. Syst. Evol. Microbiol.">
        <title>The Global Catalogue of Microorganisms (GCM) 10K type strain sequencing project: providing services to taxonomists for standard genome sequencing and annotation.</title>
        <authorList>
            <consortium name="The Broad Institute Genomics Platform"/>
            <consortium name="The Broad Institute Genome Sequencing Center for Infectious Disease"/>
            <person name="Wu L."/>
            <person name="Ma J."/>
        </authorList>
    </citation>
    <scope>NUCLEOTIDE SEQUENCE [LARGE SCALE GENOMIC DNA]</scope>
    <source>
        <strain evidence="5">JCM 13249</strain>
    </source>
</reference>
<dbReference type="EMBL" id="BAAALS010000030">
    <property type="protein sequence ID" value="GAA1771183.1"/>
    <property type="molecule type" value="Genomic_DNA"/>
</dbReference>
<dbReference type="Pfam" id="PF13828">
    <property type="entry name" value="DUF4190"/>
    <property type="match status" value="1"/>
</dbReference>
<keyword evidence="2" id="KW-0812">Transmembrane</keyword>
<evidence type="ECO:0000313" key="4">
    <source>
        <dbReference type="EMBL" id="GAA1771183.1"/>
    </source>
</evidence>
<feature type="transmembrane region" description="Helical" evidence="2">
    <location>
        <begin position="81"/>
        <end position="105"/>
    </location>
</feature>
<evidence type="ECO:0000259" key="3">
    <source>
        <dbReference type="Pfam" id="PF13828"/>
    </source>
</evidence>
<evidence type="ECO:0000256" key="1">
    <source>
        <dbReference type="SAM" id="MobiDB-lite"/>
    </source>
</evidence>
<feature type="compositionally biased region" description="Pro residues" evidence="1">
    <location>
        <begin position="1"/>
        <end position="13"/>
    </location>
</feature>
<proteinExistence type="predicted"/>
<feature type="region of interest" description="Disordered" evidence="1">
    <location>
        <begin position="1"/>
        <end position="52"/>
    </location>
</feature>
<keyword evidence="2" id="KW-1133">Transmembrane helix</keyword>
<keyword evidence="5" id="KW-1185">Reference proteome</keyword>
<comment type="caution">
    <text evidence="4">The sequence shown here is derived from an EMBL/GenBank/DDBJ whole genome shotgun (WGS) entry which is preliminary data.</text>
</comment>
<feature type="domain" description="DUF4190" evidence="3">
    <location>
        <begin position="81"/>
        <end position="135"/>
    </location>
</feature>
<evidence type="ECO:0000313" key="5">
    <source>
        <dbReference type="Proteomes" id="UP001500655"/>
    </source>
</evidence>
<gene>
    <name evidence="4" type="ORF">GCM10009681_48290</name>
</gene>
<dbReference type="RefSeq" id="WP_344086423.1">
    <property type="nucleotide sequence ID" value="NZ_BAAALS010000030.1"/>
</dbReference>
<name>A0ABP4X9F8_9ACTN</name>
<evidence type="ECO:0000256" key="2">
    <source>
        <dbReference type="SAM" id="Phobius"/>
    </source>
</evidence>